<sequence length="272" mass="30391">MVKPLSFKGDKKSVKKRKRVEGKEKDGDDDHDSTDLTTTTTQNEAVEDDDSWVSAEAPSDISGPVVLVLPTETPSCLSCDAIGKVFTIQIENIVEKDPTTAEPHDVRQVWVANRVAGTETLSLKGHHGRYLSCDKVGVLSATKEAVGPEEQWSCIPVPDNKDAFALQTQREKFLSISGNSAGSADADIRGDSDTIAFNESLRIRMQARFKPRLKKDRADRAREKISRKELEEMVGRRLEDDQVRMLKKARRDGDFHEKMLDVKVKGKHDKFA</sequence>
<proteinExistence type="predicted"/>
<reference evidence="1" key="1">
    <citation type="submission" date="2024-09" db="EMBL/GenBank/DDBJ databases">
        <title>Black Yeasts Isolated from many extreme environments.</title>
        <authorList>
            <person name="Coleine C."/>
            <person name="Stajich J.E."/>
            <person name="Selbmann L."/>
        </authorList>
    </citation>
    <scope>NUCLEOTIDE SEQUENCE</scope>
    <source>
        <strain evidence="1">CCFEE 5737</strain>
    </source>
</reference>
<dbReference type="EMBL" id="JAWDJW010008345">
    <property type="protein sequence ID" value="KAK3060717.1"/>
    <property type="molecule type" value="Genomic_DNA"/>
</dbReference>
<accession>A0ACC3D263</accession>
<gene>
    <name evidence="1" type="ORF">LTS18_007915</name>
</gene>
<name>A0ACC3D263_9PEZI</name>
<protein>
    <submittedName>
        <fullName evidence="1">Uncharacterized protein</fullName>
    </submittedName>
</protein>
<evidence type="ECO:0000313" key="2">
    <source>
        <dbReference type="Proteomes" id="UP001186974"/>
    </source>
</evidence>
<evidence type="ECO:0000313" key="1">
    <source>
        <dbReference type="EMBL" id="KAK3060717.1"/>
    </source>
</evidence>
<dbReference type="Proteomes" id="UP001186974">
    <property type="component" value="Unassembled WGS sequence"/>
</dbReference>
<comment type="caution">
    <text evidence="1">The sequence shown here is derived from an EMBL/GenBank/DDBJ whole genome shotgun (WGS) entry which is preliminary data.</text>
</comment>
<keyword evidence="2" id="KW-1185">Reference proteome</keyword>
<organism evidence="1 2">
    <name type="scientific">Coniosporium uncinatum</name>
    <dbReference type="NCBI Taxonomy" id="93489"/>
    <lineage>
        <taxon>Eukaryota</taxon>
        <taxon>Fungi</taxon>
        <taxon>Dikarya</taxon>
        <taxon>Ascomycota</taxon>
        <taxon>Pezizomycotina</taxon>
        <taxon>Dothideomycetes</taxon>
        <taxon>Dothideomycetes incertae sedis</taxon>
        <taxon>Coniosporium</taxon>
    </lineage>
</organism>